<dbReference type="FunFam" id="3.30.70.270:FF:000020">
    <property type="entry name" value="Transposon Tf2-6 polyprotein-like Protein"/>
    <property type="match status" value="1"/>
</dbReference>
<dbReference type="Pfam" id="PF00078">
    <property type="entry name" value="RVT_1"/>
    <property type="match status" value="1"/>
</dbReference>
<dbReference type="InterPro" id="IPR046903">
    <property type="entry name" value="Mab-21-like_nuc_Trfase"/>
</dbReference>
<dbReference type="Gene3D" id="3.30.70.270">
    <property type="match status" value="2"/>
</dbReference>
<dbReference type="InterPro" id="IPR043128">
    <property type="entry name" value="Rev_trsase/Diguanyl_cyclase"/>
</dbReference>
<evidence type="ECO:0000259" key="1">
    <source>
        <dbReference type="PROSITE" id="PS50878"/>
    </source>
</evidence>
<evidence type="ECO:0000313" key="3">
    <source>
        <dbReference type="Proteomes" id="UP000507470"/>
    </source>
</evidence>
<dbReference type="SMART" id="SM01265">
    <property type="entry name" value="Mab-21"/>
    <property type="match status" value="1"/>
</dbReference>
<dbReference type="InterPro" id="IPR000477">
    <property type="entry name" value="RT_dom"/>
</dbReference>
<name>A0A6J8C5J1_MYTCO</name>
<dbReference type="Gene3D" id="3.30.460.90">
    <property type="match status" value="1"/>
</dbReference>
<reference evidence="2 3" key="1">
    <citation type="submission" date="2020-06" db="EMBL/GenBank/DDBJ databases">
        <authorList>
            <person name="Li R."/>
            <person name="Bekaert M."/>
        </authorList>
    </citation>
    <scope>NUCLEOTIDE SEQUENCE [LARGE SCALE GENOMIC DNA]</scope>
    <source>
        <strain evidence="3">wild</strain>
    </source>
</reference>
<dbReference type="Pfam" id="PF03281">
    <property type="entry name" value="Mab-21"/>
    <property type="match status" value="1"/>
</dbReference>
<gene>
    <name evidence="2" type="ORF">MCOR_26701</name>
</gene>
<dbReference type="Gene3D" id="1.10.1410.40">
    <property type="match status" value="1"/>
</dbReference>
<evidence type="ECO:0000313" key="2">
    <source>
        <dbReference type="EMBL" id="CAC5391705.1"/>
    </source>
</evidence>
<dbReference type="CDD" id="cd01647">
    <property type="entry name" value="RT_LTR"/>
    <property type="match status" value="1"/>
</dbReference>
<dbReference type="Proteomes" id="UP000507470">
    <property type="component" value="Unassembled WGS sequence"/>
</dbReference>
<dbReference type="OrthoDB" id="6080743at2759"/>
<sequence length="635" mass="73281">MARNTGDLYRKFQTFYHDYVEMNREETKINANVVRDVVGKILGYVNGLDSRFQKEPEQVGSFHSFTKVSGADEFDYSILFNTGMVQSCIHVNQPAFYTVDAKHRIVSSAVQLPILPFKYTLKTQDKGPYSVEENGCLVPLTFKRHSRQLVQDAVDYLKKSSKINSRVNVEHLSDSPVVTIAVKQRGRDELNVDLAPIVNMRLPFKDEFGWPNHRAQWPAPEKIKQLKNIRVNLVTSDRLYWKLSFAICERELLVDIDRDRSGTCRRRSLRIMKKLRELFWCPDHDDRDGLTSYHLKNLLFLECEKLPKDYQWNMKMMAERIIGMCEQLKVHLSAMHMPQFFNRQKNLFANKKDYKGLNLAARNLNQKLNKVTKKAYFPIPKIEEILDAVGYSRAKIFSSFDLASGFHQVPLDEKSKHKTAFMTPQGQYQFKKLCFGLPNAPATFQMLMTKVLQELNWKIALIYIDDLLVFSKNFDHHLQHLKLVFQKLKQATLTLQPSKCNLAAKQVDKSKTGAVSEYPIPKAVKHLRSFLGICNYYRKFIQNYNKICSPLTILLKKDVKFEKTTNQDNLFNKLKQKLTSAPILSFPAFEKEFYLATDASGSAIGFVLGQKDDPGLEKVIAYAGRGLRDQENVGI</sequence>
<dbReference type="EMBL" id="CACVKT020004820">
    <property type="protein sequence ID" value="CAC5391705.1"/>
    <property type="molecule type" value="Genomic_DNA"/>
</dbReference>
<dbReference type="InterPro" id="IPR041577">
    <property type="entry name" value="RT_RNaseH_2"/>
</dbReference>
<accession>A0A6J8C5J1</accession>
<protein>
    <submittedName>
        <fullName evidence="2">Retrovirus-related Pol polyprotein from transposon 297,Retrovirus-related Pol polyprotein from transposon opus,Retrovirus-related Pol polyprotein from transposon 17.6</fullName>
    </submittedName>
</protein>
<dbReference type="Pfam" id="PF17919">
    <property type="entry name" value="RT_RNaseH_2"/>
    <property type="match status" value="1"/>
</dbReference>
<dbReference type="PANTHER" id="PTHR33064:SF37">
    <property type="entry name" value="RIBONUCLEASE H"/>
    <property type="match status" value="1"/>
</dbReference>
<dbReference type="SUPFAM" id="SSF56672">
    <property type="entry name" value="DNA/RNA polymerases"/>
    <property type="match status" value="1"/>
</dbReference>
<dbReference type="PROSITE" id="PS50878">
    <property type="entry name" value="RT_POL"/>
    <property type="match status" value="1"/>
</dbReference>
<dbReference type="AlphaFoldDB" id="A0A6J8C5J1"/>
<proteinExistence type="predicted"/>
<dbReference type="PANTHER" id="PTHR33064">
    <property type="entry name" value="POL PROTEIN"/>
    <property type="match status" value="1"/>
</dbReference>
<keyword evidence="3" id="KW-1185">Reference proteome</keyword>
<organism evidence="2 3">
    <name type="scientific">Mytilus coruscus</name>
    <name type="common">Sea mussel</name>
    <dbReference type="NCBI Taxonomy" id="42192"/>
    <lineage>
        <taxon>Eukaryota</taxon>
        <taxon>Metazoa</taxon>
        <taxon>Spiralia</taxon>
        <taxon>Lophotrochozoa</taxon>
        <taxon>Mollusca</taxon>
        <taxon>Bivalvia</taxon>
        <taxon>Autobranchia</taxon>
        <taxon>Pteriomorphia</taxon>
        <taxon>Mytilida</taxon>
        <taxon>Mytiloidea</taxon>
        <taxon>Mytilidae</taxon>
        <taxon>Mytilinae</taxon>
        <taxon>Mytilus</taxon>
    </lineage>
</organism>
<dbReference type="InterPro" id="IPR024810">
    <property type="entry name" value="MAB21L/cGLR"/>
</dbReference>
<feature type="domain" description="Reverse transcriptase" evidence="1">
    <location>
        <begin position="329"/>
        <end position="535"/>
    </location>
</feature>
<dbReference type="InterPro" id="IPR051320">
    <property type="entry name" value="Viral_Replic_Matur_Polypro"/>
</dbReference>
<dbReference type="InterPro" id="IPR043502">
    <property type="entry name" value="DNA/RNA_pol_sf"/>
</dbReference>